<accession>A0ABY6HXM3</accession>
<evidence type="ECO:0000313" key="2">
    <source>
        <dbReference type="Proteomes" id="UP001208689"/>
    </source>
</evidence>
<gene>
    <name evidence="1" type="ORF">NEF87_003489</name>
</gene>
<evidence type="ECO:0000313" key="1">
    <source>
        <dbReference type="EMBL" id="UYP47204.1"/>
    </source>
</evidence>
<keyword evidence="2" id="KW-1185">Reference proteome</keyword>
<dbReference type="EMBL" id="CP104013">
    <property type="protein sequence ID" value="UYP47204.1"/>
    <property type="molecule type" value="Genomic_DNA"/>
</dbReference>
<sequence>MKNSKIIAMSVLFLCTLSFLNLGNAYVTPPDSPLVVGNKYWTEYNMIYSQKSGWTYKKRFTITVQLWTTCKESPYGGKYLDVYAVGLYTYAGLVAQRGVSVTTSGDYIICQNVGSGSAPTVVQIKASPIIYCNGATLNPVIILQLDIMGGHKLDVDINSLPGGWKISSSEVETEGLPYNVDTLDTLTSVWERSFQQQA</sequence>
<name>A0ABY6HXM3_9ARCH</name>
<reference evidence="1" key="1">
    <citation type="submission" date="2022-09" db="EMBL/GenBank/DDBJ databases">
        <title>Actin cytoskeleton and complex cell architecture in an #Asgard archaeon.</title>
        <authorList>
            <person name="Ponce Toledo R.I."/>
            <person name="Schleper C."/>
            <person name="Rodrigues Oliveira T."/>
            <person name="Wollweber F."/>
            <person name="Xu J."/>
            <person name="Rittmann S."/>
            <person name="Klingl A."/>
            <person name="Pilhofer M."/>
        </authorList>
    </citation>
    <scope>NUCLEOTIDE SEQUENCE</scope>
    <source>
        <strain evidence="1">B-35</strain>
    </source>
</reference>
<dbReference type="Proteomes" id="UP001208689">
    <property type="component" value="Chromosome"/>
</dbReference>
<protein>
    <submittedName>
        <fullName evidence="1">Uncharacterized protein</fullName>
    </submittedName>
</protein>
<organism evidence="1 2">
    <name type="scientific">Candidatus Lokiarchaeum ossiferum</name>
    <dbReference type="NCBI Taxonomy" id="2951803"/>
    <lineage>
        <taxon>Archaea</taxon>
        <taxon>Promethearchaeati</taxon>
        <taxon>Promethearchaeota</taxon>
        <taxon>Promethearchaeia</taxon>
        <taxon>Promethearchaeales</taxon>
        <taxon>Promethearchaeaceae</taxon>
        <taxon>Candidatus Lokiarchaeum</taxon>
    </lineage>
</organism>
<proteinExistence type="predicted"/>